<reference evidence="1" key="1">
    <citation type="submission" date="2021-12" db="EMBL/GenBank/DDBJ databases">
        <authorList>
            <person name="Rodrigo-Torres L."/>
            <person name="Arahal R. D."/>
            <person name="Lucena T."/>
        </authorList>
    </citation>
    <scope>NUCLEOTIDE SEQUENCE</scope>
    <source>
        <strain evidence="1">CECT 8267</strain>
    </source>
</reference>
<organism evidence="1 2">
    <name type="scientific">Sinobacterium norvegicum</name>
    <dbReference type="NCBI Taxonomy" id="1641715"/>
    <lineage>
        <taxon>Bacteria</taxon>
        <taxon>Pseudomonadati</taxon>
        <taxon>Pseudomonadota</taxon>
        <taxon>Gammaproteobacteria</taxon>
        <taxon>Cellvibrionales</taxon>
        <taxon>Spongiibacteraceae</taxon>
        <taxon>Sinobacterium</taxon>
    </lineage>
</organism>
<sequence length="263" mass="29141">MNWKIVAPIAIIAAGGIWLVSQQPEPASPIEQPVTLPAEIDPKPPEVVVEAEPEVVEVEAPVTKAPALPPITPPPVALDNSDVTVLEAVADLSPSLGKWLIPQEQLRKWVLAIDNIANDSLPGKYSPVSYHMDGFAVSGDADTGFQMSEANFNRADKLINAVTAMDPQTVARYYQSWLPMLEEAYRELGKPGTFADSFDRASERLMAVQGLQQPAELDRPVVFYTYDDKTLEDSGDIDKLMWRLGDYNREKVQAFLIEFNKYK</sequence>
<gene>
    <name evidence="1" type="ORF">SIN8267_02925</name>
</gene>
<dbReference type="InterPro" id="IPR021382">
    <property type="entry name" value="DUF3014"/>
</dbReference>
<dbReference type="Pfam" id="PF11219">
    <property type="entry name" value="DUF3014"/>
    <property type="match status" value="1"/>
</dbReference>
<name>A0ABM9AHW7_9GAMM</name>
<keyword evidence="2" id="KW-1185">Reference proteome</keyword>
<comment type="caution">
    <text evidence="1">The sequence shown here is derived from an EMBL/GenBank/DDBJ whole genome shotgun (WGS) entry which is preliminary data.</text>
</comment>
<protein>
    <recommendedName>
        <fullName evidence="3">DUF3014 domain-containing protein</fullName>
    </recommendedName>
</protein>
<dbReference type="Proteomes" id="UP000838100">
    <property type="component" value="Unassembled WGS sequence"/>
</dbReference>
<evidence type="ECO:0000313" key="1">
    <source>
        <dbReference type="EMBL" id="CAH0992788.1"/>
    </source>
</evidence>
<dbReference type="EMBL" id="CAKLPX010000003">
    <property type="protein sequence ID" value="CAH0992788.1"/>
    <property type="molecule type" value="Genomic_DNA"/>
</dbReference>
<proteinExistence type="predicted"/>
<accession>A0ABM9AHW7</accession>
<evidence type="ECO:0000313" key="2">
    <source>
        <dbReference type="Proteomes" id="UP000838100"/>
    </source>
</evidence>
<evidence type="ECO:0008006" key="3">
    <source>
        <dbReference type="Google" id="ProtNLM"/>
    </source>
</evidence>